<dbReference type="RefSeq" id="XP_028880341.1">
    <property type="nucleotide sequence ID" value="XM_029028314.1"/>
</dbReference>
<dbReference type="InterPro" id="IPR052736">
    <property type="entry name" value="Stf3_sulfotransferase"/>
</dbReference>
<dbReference type="EMBL" id="NBCO01000029">
    <property type="protein sequence ID" value="ORC86275.1"/>
    <property type="molecule type" value="Genomic_DNA"/>
</dbReference>
<accession>A0A1X0NNJ1</accession>
<proteinExistence type="predicted"/>
<reference evidence="1 2" key="1">
    <citation type="submission" date="2017-03" db="EMBL/GenBank/DDBJ databases">
        <title>An alternative strategy for trypanosome survival in the mammalian bloodstream revealed through genome and transcriptome analysis of the ubiquitous bovine parasite Trypanosoma (Megatrypanum) theileri.</title>
        <authorList>
            <person name="Kelly S."/>
            <person name="Ivens A."/>
            <person name="Mott A."/>
            <person name="O'Neill E."/>
            <person name="Emms D."/>
            <person name="Macleod O."/>
            <person name="Voorheis P."/>
            <person name="Matthews J."/>
            <person name="Matthews K."/>
            <person name="Carrington M."/>
        </authorList>
    </citation>
    <scope>NUCLEOTIDE SEQUENCE [LARGE SCALE GENOMIC DNA]</scope>
    <source>
        <strain evidence="1">Edinburgh</strain>
    </source>
</reference>
<keyword evidence="1" id="KW-0418">Kinase</keyword>
<dbReference type="InterPro" id="IPR027417">
    <property type="entry name" value="P-loop_NTPase"/>
</dbReference>
<dbReference type="Gene3D" id="3.40.50.300">
    <property type="entry name" value="P-loop containing nucleotide triphosphate hydrolases"/>
    <property type="match status" value="1"/>
</dbReference>
<dbReference type="PANTHER" id="PTHR36451:SF1">
    <property type="entry name" value="OMEGA-HYDROXY-BETA-DIHYDROMENAQUINONE-9 SULFOTRANSFERASE STF3"/>
    <property type="match status" value="1"/>
</dbReference>
<keyword evidence="2" id="KW-1185">Reference proteome</keyword>
<keyword evidence="1" id="KW-0808">Transferase</keyword>
<dbReference type="GO" id="GO:0016301">
    <property type="term" value="F:kinase activity"/>
    <property type="evidence" value="ECO:0007669"/>
    <property type="project" value="UniProtKB-KW"/>
</dbReference>
<dbReference type="PANTHER" id="PTHR36451">
    <property type="entry name" value="PAPS-DEPENDENT SULFOTRANSFERASE STF3"/>
    <property type="match status" value="1"/>
</dbReference>
<protein>
    <submittedName>
        <fullName evidence="1">Putative phosphatidylinositol 3-kinase</fullName>
    </submittedName>
</protein>
<dbReference type="AlphaFoldDB" id="A0A1X0NNJ1"/>
<dbReference type="VEuPathDB" id="TriTrypDB:TM35_000291570"/>
<dbReference type="OrthoDB" id="429813at2759"/>
<dbReference type="Proteomes" id="UP000192257">
    <property type="component" value="Unassembled WGS sequence"/>
</dbReference>
<dbReference type="SUPFAM" id="SSF52540">
    <property type="entry name" value="P-loop containing nucleoside triphosphate hydrolases"/>
    <property type="match status" value="1"/>
</dbReference>
<evidence type="ECO:0000313" key="1">
    <source>
        <dbReference type="EMBL" id="ORC86275.1"/>
    </source>
</evidence>
<dbReference type="GeneID" id="39988094"/>
<organism evidence="1 2">
    <name type="scientific">Trypanosoma theileri</name>
    <dbReference type="NCBI Taxonomy" id="67003"/>
    <lineage>
        <taxon>Eukaryota</taxon>
        <taxon>Discoba</taxon>
        <taxon>Euglenozoa</taxon>
        <taxon>Kinetoplastea</taxon>
        <taxon>Metakinetoplastina</taxon>
        <taxon>Trypanosomatida</taxon>
        <taxon>Trypanosomatidae</taxon>
        <taxon>Trypanosoma</taxon>
    </lineage>
</organism>
<dbReference type="Pfam" id="PF13469">
    <property type="entry name" value="Sulfotransfer_3"/>
    <property type="match status" value="1"/>
</dbReference>
<name>A0A1X0NNJ1_9TRYP</name>
<evidence type="ECO:0000313" key="2">
    <source>
        <dbReference type="Proteomes" id="UP000192257"/>
    </source>
</evidence>
<sequence>MSGVRDISAGGPINRRVLDRFTSKLSDESFLLDAVLNDACKRANLSIPTSVELIPDFKWWKKLCFACGERPSTSKYGRSLLRQRLVWALSERLAIDEVFRLNGHEIEKEKVIEPIIIIGLPRSNGHQAAHVLSRSGLFVALKQCDTLSPSLLLDIDRQSAFYRQFRWFNQISPDFRCVRVLNSNQIDDDISLQLMSPQSYAWGLLCGLDGYLLECLQEDQTEVYRNLKRIYQLFQWYKRCGHFSENVLQEINPINNPIEEQKYGEKSSLLRTQWLIFSPFALLSIESIHEIFPDMRIIWVHRALSQCLPSLCSSLAIHNSIYSGKTPTDSQLLTIGDKVLGIFGSGTEYSIDYLANFDKSRMVHWSNRDVKRHTTRLATKTLQYFGIEVDRYRRMQMIDGQTEYVDTFRPLHDAQMPYFGLHDGVIGDVFQSYIHQFEEFAYEKKFGVTVENYQPLAAPADQQSLGSLQIKGGDESSYPSLAEGQPIVGHFLQEGKGFK</sequence>
<comment type="caution">
    <text evidence="1">The sequence shown here is derived from an EMBL/GenBank/DDBJ whole genome shotgun (WGS) entry which is preliminary data.</text>
</comment>
<gene>
    <name evidence="1" type="ORF">TM35_000291570</name>
</gene>